<evidence type="ECO:0000313" key="2">
    <source>
        <dbReference type="EMBL" id="SDS98804.1"/>
    </source>
</evidence>
<evidence type="ECO:0008006" key="4">
    <source>
        <dbReference type="Google" id="ProtNLM"/>
    </source>
</evidence>
<accession>A0A1H1WP08</accession>
<proteinExistence type="predicted"/>
<dbReference type="EMBL" id="LT629742">
    <property type="protein sequence ID" value="SDS98804.1"/>
    <property type="molecule type" value="Genomic_DNA"/>
</dbReference>
<organism evidence="2 3">
    <name type="scientific">Microterricola viridarii</name>
    <dbReference type="NCBI Taxonomy" id="412690"/>
    <lineage>
        <taxon>Bacteria</taxon>
        <taxon>Bacillati</taxon>
        <taxon>Actinomycetota</taxon>
        <taxon>Actinomycetes</taxon>
        <taxon>Micrococcales</taxon>
        <taxon>Microbacteriaceae</taxon>
        <taxon>Microterricola</taxon>
    </lineage>
</organism>
<feature type="region of interest" description="Disordered" evidence="1">
    <location>
        <begin position="96"/>
        <end position="133"/>
    </location>
</feature>
<dbReference type="Proteomes" id="UP000181956">
    <property type="component" value="Chromosome I"/>
</dbReference>
<dbReference type="AlphaFoldDB" id="A0A1H1WP08"/>
<sequence>MAFDYGTREWEEFHTHARNSIESLNSQVKGGGTEDIQYPSRRQVRGFGAAQVVITMRLVNFNLRKIAAFMSDQYKEDANRNLAGDPVEKKLRRRDRDFYNRYTDTLPPGVERPNRLKKRGTAPDDTGGPPTTE</sequence>
<keyword evidence="3" id="KW-1185">Reference proteome</keyword>
<gene>
    <name evidence="2" type="ORF">SAMN04489834_2582</name>
</gene>
<reference evidence="3" key="1">
    <citation type="submission" date="2016-10" db="EMBL/GenBank/DDBJ databases">
        <authorList>
            <person name="Varghese N."/>
            <person name="Submissions S."/>
        </authorList>
    </citation>
    <scope>NUCLEOTIDE SEQUENCE [LARGE SCALE GENOMIC DNA]</scope>
    <source>
        <strain evidence="3">DSM 21772</strain>
    </source>
</reference>
<name>A0A1H1WP08_9MICO</name>
<evidence type="ECO:0000256" key="1">
    <source>
        <dbReference type="SAM" id="MobiDB-lite"/>
    </source>
</evidence>
<feature type="compositionally biased region" description="Low complexity" evidence="1">
    <location>
        <begin position="123"/>
        <end position="133"/>
    </location>
</feature>
<dbReference type="OrthoDB" id="3837969at2"/>
<protein>
    <recommendedName>
        <fullName evidence="4">Transposase DDE domain-containing protein</fullName>
    </recommendedName>
</protein>
<dbReference type="RefSeq" id="WP_083364405.1">
    <property type="nucleotide sequence ID" value="NZ_LT629742.1"/>
</dbReference>
<evidence type="ECO:0000313" key="3">
    <source>
        <dbReference type="Proteomes" id="UP000181956"/>
    </source>
</evidence>